<keyword evidence="1" id="KW-0472">Membrane</keyword>
<name>A0A7G6U4R9_9BRAD</name>
<proteinExistence type="predicted"/>
<evidence type="ECO:0000313" key="2">
    <source>
        <dbReference type="EMBL" id="QND74001.1"/>
    </source>
</evidence>
<dbReference type="Proteomes" id="UP000515291">
    <property type="component" value="Chromosome"/>
</dbReference>
<evidence type="ECO:0000313" key="3">
    <source>
        <dbReference type="Proteomes" id="UP000515291"/>
    </source>
</evidence>
<dbReference type="KEGG" id="trb:HB776_24500"/>
<gene>
    <name evidence="2" type="ORF">HB776_24500</name>
</gene>
<organism evidence="2 3">
    <name type="scientific">Tardiphaga robiniae</name>
    <dbReference type="NCBI Taxonomy" id="943830"/>
    <lineage>
        <taxon>Bacteria</taxon>
        <taxon>Pseudomonadati</taxon>
        <taxon>Pseudomonadota</taxon>
        <taxon>Alphaproteobacteria</taxon>
        <taxon>Hyphomicrobiales</taxon>
        <taxon>Nitrobacteraceae</taxon>
        <taxon>Tardiphaga</taxon>
    </lineage>
</organism>
<keyword evidence="1" id="KW-0812">Transmembrane</keyword>
<dbReference type="RefSeq" id="WP_184512546.1">
    <property type="nucleotide sequence ID" value="NZ_CP050292.1"/>
</dbReference>
<reference evidence="3" key="1">
    <citation type="journal article" date="2020" name="Mol. Plant Microbe">
        <title>Rhizobial microsymbionts of the narrowly endemic Oxytropis species growing in Kamchatka are characterized by significant genetic diversity and possess a set of genes that are associated with T3SS and T6SS secretion systems and can affect the development of symbiosis.</title>
        <authorList>
            <person name="Safronova V."/>
            <person name="Guro P."/>
            <person name="Sazanova A."/>
            <person name="Kuznetsova I."/>
            <person name="Belimov A."/>
            <person name="Yakubov V."/>
            <person name="Chirak E."/>
            <person name="Afonin A."/>
            <person name="Gogolev Y."/>
            <person name="Andronov E."/>
            <person name="Tikhonovich I."/>
        </authorList>
    </citation>
    <scope>NUCLEOTIDE SEQUENCE [LARGE SCALE GENOMIC DNA]</scope>
    <source>
        <strain evidence="3">581</strain>
    </source>
</reference>
<dbReference type="EMBL" id="CP050292">
    <property type="protein sequence ID" value="QND74001.1"/>
    <property type="molecule type" value="Genomic_DNA"/>
</dbReference>
<accession>A0A7G6U4R9</accession>
<dbReference type="AlphaFoldDB" id="A0A7G6U4R9"/>
<protein>
    <submittedName>
        <fullName evidence="2">Uncharacterized protein</fullName>
    </submittedName>
</protein>
<sequence>MSLKDFDLKHWWKMLAAAGALITAASIVPKSTLGTLIGLSLLFFGVGEWMNRPSKPQKVTVEGLQGFRVVDVHYWKFSFLGVIFEIIGVGLFVTFAYMVWVIARQLPN</sequence>
<keyword evidence="1" id="KW-1133">Transmembrane helix</keyword>
<feature type="transmembrane region" description="Helical" evidence="1">
    <location>
        <begin position="77"/>
        <end position="103"/>
    </location>
</feature>
<evidence type="ECO:0000256" key="1">
    <source>
        <dbReference type="SAM" id="Phobius"/>
    </source>
</evidence>